<evidence type="ECO:0000313" key="1">
    <source>
        <dbReference type="EMBL" id="KIW66819.1"/>
    </source>
</evidence>
<dbReference type="AlphaFoldDB" id="A0A0D2G417"/>
<sequence length="66" mass="7250">MYGMKGSFERCVGKRPVHVGLDTSSTYNVDYSPVQSVTSMGPQNMICKDENHKTLLNADPVQSRSG</sequence>
<name>A0A0D2G417_9EURO</name>
<proteinExistence type="predicted"/>
<gene>
    <name evidence="1" type="ORF">PV04_06113</name>
</gene>
<dbReference type="HOGENOM" id="CLU_2830981_0_0_1"/>
<reference evidence="1 2" key="1">
    <citation type="submission" date="2015-01" db="EMBL/GenBank/DDBJ databases">
        <title>The Genome Sequence of Capronia semiimmersa CBS27337.</title>
        <authorList>
            <consortium name="The Broad Institute Genomics Platform"/>
            <person name="Cuomo C."/>
            <person name="de Hoog S."/>
            <person name="Gorbushina A."/>
            <person name="Stielow B."/>
            <person name="Teixiera M."/>
            <person name="Abouelleil A."/>
            <person name="Chapman S.B."/>
            <person name="Priest M."/>
            <person name="Young S.K."/>
            <person name="Wortman J."/>
            <person name="Nusbaum C."/>
            <person name="Birren B."/>
        </authorList>
    </citation>
    <scope>NUCLEOTIDE SEQUENCE [LARGE SCALE GENOMIC DNA]</scope>
    <source>
        <strain evidence="1 2">CBS 27337</strain>
    </source>
</reference>
<dbReference type="Proteomes" id="UP000054266">
    <property type="component" value="Unassembled WGS sequence"/>
</dbReference>
<keyword evidence="2" id="KW-1185">Reference proteome</keyword>
<accession>A0A0D2G417</accession>
<protein>
    <submittedName>
        <fullName evidence="1">Uncharacterized protein</fullName>
    </submittedName>
</protein>
<organism evidence="1 2">
    <name type="scientific">Phialophora macrospora</name>
    <dbReference type="NCBI Taxonomy" id="1851006"/>
    <lineage>
        <taxon>Eukaryota</taxon>
        <taxon>Fungi</taxon>
        <taxon>Dikarya</taxon>
        <taxon>Ascomycota</taxon>
        <taxon>Pezizomycotina</taxon>
        <taxon>Eurotiomycetes</taxon>
        <taxon>Chaetothyriomycetidae</taxon>
        <taxon>Chaetothyriales</taxon>
        <taxon>Herpotrichiellaceae</taxon>
        <taxon>Phialophora</taxon>
    </lineage>
</organism>
<dbReference type="EMBL" id="KN846959">
    <property type="protein sequence ID" value="KIW66819.1"/>
    <property type="molecule type" value="Genomic_DNA"/>
</dbReference>
<evidence type="ECO:0000313" key="2">
    <source>
        <dbReference type="Proteomes" id="UP000054266"/>
    </source>
</evidence>